<dbReference type="Proteomes" id="UP000314980">
    <property type="component" value="Unassembled WGS sequence"/>
</dbReference>
<sequence>MKEHYREKLVEQHINLNFLVKLNKTAAESFGTLYGEHCMSRARREDVKDDERSGRLSIRMRAEMVSTDKETVQQILHENLSMTKVCAKVVPKLLTPDQKEKQFLLFHSLSIPRGAGAYLSCHWVRGGVHSVQTTTPSQGQHRDKQPFTLTFTPNVDNDDVENDLSQR</sequence>
<protein>
    <submittedName>
        <fullName evidence="2">Uncharacterized protein</fullName>
    </submittedName>
</protein>
<feature type="compositionally biased region" description="Acidic residues" evidence="1">
    <location>
        <begin position="156"/>
        <end position="167"/>
    </location>
</feature>
<dbReference type="Ensembl" id="ENSLCAT00010000868.1">
    <property type="protein sequence ID" value="ENSLCAP00010000821.1"/>
    <property type="gene ID" value="ENSLCAG00010000507.1"/>
</dbReference>
<organism evidence="2 3">
    <name type="scientific">Lates calcarifer</name>
    <name type="common">Barramundi</name>
    <name type="synonym">Holocentrus calcarifer</name>
    <dbReference type="NCBI Taxonomy" id="8187"/>
    <lineage>
        <taxon>Eukaryota</taxon>
        <taxon>Metazoa</taxon>
        <taxon>Chordata</taxon>
        <taxon>Craniata</taxon>
        <taxon>Vertebrata</taxon>
        <taxon>Euteleostomi</taxon>
        <taxon>Actinopterygii</taxon>
        <taxon>Neopterygii</taxon>
        <taxon>Teleostei</taxon>
        <taxon>Neoteleostei</taxon>
        <taxon>Acanthomorphata</taxon>
        <taxon>Carangaria</taxon>
        <taxon>Carangaria incertae sedis</taxon>
        <taxon>Centropomidae</taxon>
        <taxon>Lates</taxon>
    </lineage>
</organism>
<dbReference type="InParanoid" id="A0A4W6BK16"/>
<dbReference type="STRING" id="8187.ENSLCAP00010000821"/>
<evidence type="ECO:0000256" key="1">
    <source>
        <dbReference type="SAM" id="MobiDB-lite"/>
    </source>
</evidence>
<proteinExistence type="predicted"/>
<dbReference type="GeneTree" id="ENSGT00940000180012"/>
<reference evidence="3" key="1">
    <citation type="submission" date="2015-09" db="EMBL/GenBank/DDBJ databases">
        <authorList>
            <person name="Sai Rama Sridatta P."/>
        </authorList>
    </citation>
    <scope>NUCLEOTIDE SEQUENCE [LARGE SCALE GENOMIC DNA]</scope>
</reference>
<reference evidence="2" key="3">
    <citation type="submission" date="2025-09" db="UniProtKB">
        <authorList>
            <consortium name="Ensembl"/>
        </authorList>
    </citation>
    <scope>IDENTIFICATION</scope>
</reference>
<reference evidence="2" key="2">
    <citation type="submission" date="2025-08" db="UniProtKB">
        <authorList>
            <consortium name="Ensembl"/>
        </authorList>
    </citation>
    <scope>IDENTIFICATION</scope>
</reference>
<evidence type="ECO:0000313" key="2">
    <source>
        <dbReference type="Ensembl" id="ENSLCAP00010000821.1"/>
    </source>
</evidence>
<keyword evidence="3" id="KW-1185">Reference proteome</keyword>
<accession>A0A4W6BK16</accession>
<feature type="region of interest" description="Disordered" evidence="1">
    <location>
        <begin position="132"/>
        <end position="167"/>
    </location>
</feature>
<dbReference type="AlphaFoldDB" id="A0A4W6BK16"/>
<name>A0A4W6BK16_LATCA</name>
<evidence type="ECO:0000313" key="3">
    <source>
        <dbReference type="Proteomes" id="UP000314980"/>
    </source>
</evidence>